<comment type="caution">
    <text evidence="2">The sequence shown here is derived from an EMBL/GenBank/DDBJ whole genome shotgun (WGS) entry which is preliminary data.</text>
</comment>
<feature type="region of interest" description="Disordered" evidence="1">
    <location>
        <begin position="198"/>
        <end position="247"/>
    </location>
</feature>
<keyword evidence="3" id="KW-1185">Reference proteome</keyword>
<feature type="region of interest" description="Disordered" evidence="1">
    <location>
        <begin position="506"/>
        <end position="537"/>
    </location>
</feature>
<proteinExistence type="predicted"/>
<name>A0A2B4SPB9_STYPI</name>
<feature type="compositionally biased region" description="Low complexity" evidence="1">
    <location>
        <begin position="522"/>
        <end position="534"/>
    </location>
</feature>
<organism evidence="2 3">
    <name type="scientific">Stylophora pistillata</name>
    <name type="common">Smooth cauliflower coral</name>
    <dbReference type="NCBI Taxonomy" id="50429"/>
    <lineage>
        <taxon>Eukaryota</taxon>
        <taxon>Metazoa</taxon>
        <taxon>Cnidaria</taxon>
        <taxon>Anthozoa</taxon>
        <taxon>Hexacorallia</taxon>
        <taxon>Scleractinia</taxon>
        <taxon>Astrocoeniina</taxon>
        <taxon>Pocilloporidae</taxon>
        <taxon>Stylophora</taxon>
    </lineage>
</organism>
<reference evidence="3" key="1">
    <citation type="journal article" date="2017" name="bioRxiv">
        <title>Comparative analysis of the genomes of Stylophora pistillata and Acropora digitifera provides evidence for extensive differences between species of corals.</title>
        <authorList>
            <person name="Voolstra C.R."/>
            <person name="Li Y."/>
            <person name="Liew Y.J."/>
            <person name="Baumgarten S."/>
            <person name="Zoccola D."/>
            <person name="Flot J.-F."/>
            <person name="Tambutte S."/>
            <person name="Allemand D."/>
            <person name="Aranda M."/>
        </authorList>
    </citation>
    <scope>NUCLEOTIDE SEQUENCE [LARGE SCALE GENOMIC DNA]</scope>
</reference>
<feature type="region of interest" description="Disordered" evidence="1">
    <location>
        <begin position="1"/>
        <end position="23"/>
    </location>
</feature>
<dbReference type="AlphaFoldDB" id="A0A2B4SPB9"/>
<evidence type="ECO:0000256" key="1">
    <source>
        <dbReference type="SAM" id="MobiDB-lite"/>
    </source>
</evidence>
<evidence type="ECO:0000313" key="3">
    <source>
        <dbReference type="Proteomes" id="UP000225706"/>
    </source>
</evidence>
<gene>
    <name evidence="2" type="ORF">AWC38_SpisGene4194</name>
</gene>
<feature type="compositionally biased region" description="Basic and acidic residues" evidence="1">
    <location>
        <begin position="1"/>
        <end position="13"/>
    </location>
</feature>
<accession>A0A2B4SPB9</accession>
<feature type="region of interest" description="Disordered" evidence="1">
    <location>
        <begin position="386"/>
        <end position="419"/>
    </location>
</feature>
<dbReference type="PANTHER" id="PTHR33066">
    <property type="entry name" value="INTEGRASE_SAM-LIKE_N DOMAIN-CONTAINING PROTEIN"/>
    <property type="match status" value="1"/>
</dbReference>
<feature type="compositionally biased region" description="Polar residues" evidence="1">
    <location>
        <begin position="397"/>
        <end position="413"/>
    </location>
</feature>
<evidence type="ECO:0000313" key="2">
    <source>
        <dbReference type="EMBL" id="PFX30979.1"/>
    </source>
</evidence>
<sequence>MQDFLQREKREEETPGFSTRGERFYATEDDVELSSELLDLTTKAFTKALTKDKWKELSASYTPIKRADEFMRAPTMEAGTTGWSRQEKNVGQVLSTAEPVEEPGAPQLPASRLTTPAADYLSPAHPLFLSENQTANRLGTFLTNWNILTTDKWILQNVSGGGFKSESLPAAVHFNTLPGGEKIGDRGIPSRDQIEGTEQISPQGEVQDGGASHGSLASPRGRLPDETRPQGCLLRSPNPQGIEEIPTLPVRGNNFRILLPPIRPLTGFQSLRKTPPSHYSETLLIGHTFSNLFGRSSPDSPSEGYSSRDLPLRTEALVQPGFHSETREMLFSPHASPSFPGCRIRHDSNVHCTARGTDLSDSGSMPGNARVPSNIAWEAVKLVRPRDPRSPVRSMGGTASLQSHTTAAGSISPPSRVETDVSDTFASSFPGGSNVVDVSSATLLQQPGHHLSSLRPHHQDRCIPAGVGCNLPGQNNRGPLKCGRGESAHKLPGTQGSDSCLEVIPGRRSSVTTPGSGPTLPSSHSSGDGQHHGSCVCEQKGGTRSPILSLLALELWSFLLTRGS</sequence>
<dbReference type="PANTHER" id="PTHR33066:SF2">
    <property type="entry name" value="FILAGGRIN-2-LIKE"/>
    <property type="match status" value="1"/>
</dbReference>
<dbReference type="Proteomes" id="UP000225706">
    <property type="component" value="Unassembled WGS sequence"/>
</dbReference>
<feature type="compositionally biased region" description="Polar residues" evidence="1">
    <location>
        <begin position="509"/>
        <end position="521"/>
    </location>
</feature>
<protein>
    <submittedName>
        <fullName evidence="2">Uncharacterized protein</fullName>
    </submittedName>
</protein>
<dbReference type="EMBL" id="LSMT01000042">
    <property type="protein sequence ID" value="PFX30979.1"/>
    <property type="molecule type" value="Genomic_DNA"/>
</dbReference>